<dbReference type="RefSeq" id="XP_009058268.1">
    <property type="nucleotide sequence ID" value="XM_009060020.1"/>
</dbReference>
<organism evidence="8 9">
    <name type="scientific">Lottia gigantea</name>
    <name type="common">Giant owl limpet</name>
    <dbReference type="NCBI Taxonomy" id="225164"/>
    <lineage>
        <taxon>Eukaryota</taxon>
        <taxon>Metazoa</taxon>
        <taxon>Spiralia</taxon>
        <taxon>Lophotrochozoa</taxon>
        <taxon>Mollusca</taxon>
        <taxon>Gastropoda</taxon>
        <taxon>Patellogastropoda</taxon>
        <taxon>Lottioidea</taxon>
        <taxon>Lottiidae</taxon>
        <taxon>Lottia</taxon>
    </lineage>
</organism>
<dbReference type="InterPro" id="IPR010291">
    <property type="entry name" value="Ion_channel_UNC-93"/>
</dbReference>
<evidence type="ECO:0000256" key="3">
    <source>
        <dbReference type="ARBA" id="ARBA00022692"/>
    </source>
</evidence>
<dbReference type="HOGENOM" id="CLU_025356_1_0_1"/>
<feature type="transmembrane region" description="Helical" evidence="7">
    <location>
        <begin position="7"/>
        <end position="27"/>
    </location>
</feature>
<dbReference type="EMBL" id="KB202284">
    <property type="protein sequence ID" value="ESO90997.1"/>
    <property type="molecule type" value="Genomic_DNA"/>
</dbReference>
<dbReference type="PANTHER" id="PTHR19444">
    <property type="entry name" value="UNC-93 RELATED"/>
    <property type="match status" value="1"/>
</dbReference>
<feature type="transmembrane region" description="Helical" evidence="7">
    <location>
        <begin position="320"/>
        <end position="339"/>
    </location>
</feature>
<sequence>MTKFQILKNLAVVSFGFFSLFTAFISISNLQTSLNIDDGVGPGSLSIIYGALVLSCMFLPPIVIAHLGCKWTIAISMTGYILYMGANMHAIWALMAPAAVLLGLGAAPLWSAKCTYLTQTGVWYAKITNQSKDAVINKFFGIFFMLFQASQISGNLVSSLVFSKNNTELNLTDDVLQGCGANFDPTQTTNNTNLERPDQNKVYIVCGVYLGFAVIAAVIIALFLDKIDLKKDKNTKPSLSLLIGTFRHLATSPAQILLIPLTMYSGVEQAFFSGDFTRSYVTCSIGIWNVGYIAICYGIVDAICCFTFGRLVQYVGHIPFFALAAVLHGSVQVTLLLWLPDPDMIYIYYILAGLWGMGDAVIQTQINALYGFLFTENTEAAFANYRLWESCGFIFAFAYNDYIATYIKLYVCMGVLSVGMMGYTAVEFLQRSKAGKSYDISKN</sequence>
<dbReference type="AlphaFoldDB" id="V4A2S9"/>
<reference evidence="8 9" key="1">
    <citation type="journal article" date="2013" name="Nature">
        <title>Insights into bilaterian evolution from three spiralian genomes.</title>
        <authorList>
            <person name="Simakov O."/>
            <person name="Marletaz F."/>
            <person name="Cho S.J."/>
            <person name="Edsinger-Gonzales E."/>
            <person name="Havlak P."/>
            <person name="Hellsten U."/>
            <person name="Kuo D.H."/>
            <person name="Larsson T."/>
            <person name="Lv J."/>
            <person name="Arendt D."/>
            <person name="Savage R."/>
            <person name="Osoegawa K."/>
            <person name="de Jong P."/>
            <person name="Grimwood J."/>
            <person name="Chapman J.A."/>
            <person name="Shapiro H."/>
            <person name="Aerts A."/>
            <person name="Otillar R.P."/>
            <person name="Terry A.Y."/>
            <person name="Boore J.L."/>
            <person name="Grigoriev I.V."/>
            <person name="Lindberg D.R."/>
            <person name="Seaver E.C."/>
            <person name="Weisblat D.A."/>
            <person name="Putnam N.H."/>
            <person name="Rokhsar D.S."/>
        </authorList>
    </citation>
    <scope>NUCLEOTIDE SEQUENCE [LARGE SCALE GENOMIC DNA]</scope>
</reference>
<evidence type="ECO:0008006" key="10">
    <source>
        <dbReference type="Google" id="ProtNLM"/>
    </source>
</evidence>
<dbReference type="InterPro" id="IPR051951">
    <property type="entry name" value="UNC-93_regulatory"/>
</dbReference>
<feature type="transmembrane region" description="Helical" evidence="7">
    <location>
        <begin position="245"/>
        <end position="267"/>
    </location>
</feature>
<dbReference type="Proteomes" id="UP000030746">
    <property type="component" value="Unassembled WGS sequence"/>
</dbReference>
<evidence type="ECO:0000256" key="2">
    <source>
        <dbReference type="ARBA" id="ARBA00009172"/>
    </source>
</evidence>
<dbReference type="GeneID" id="20239436"/>
<dbReference type="KEGG" id="lgi:LOTGIDRAFT_163509"/>
<keyword evidence="4 7" id="KW-1133">Transmembrane helix</keyword>
<evidence type="ECO:0000256" key="6">
    <source>
        <dbReference type="ARBA" id="ARBA00023180"/>
    </source>
</evidence>
<comment type="similarity">
    <text evidence="2">Belongs to the unc-93 family.</text>
</comment>
<dbReference type="OMA" id="KTRRHAG"/>
<feature type="transmembrane region" description="Helical" evidence="7">
    <location>
        <begin position="202"/>
        <end position="224"/>
    </location>
</feature>
<dbReference type="CDD" id="cd17406">
    <property type="entry name" value="MFS_unc93A_like"/>
    <property type="match status" value="1"/>
</dbReference>
<feature type="transmembrane region" description="Helical" evidence="7">
    <location>
        <begin position="47"/>
        <end position="69"/>
    </location>
</feature>
<keyword evidence="5 7" id="KW-0472">Membrane</keyword>
<feature type="transmembrane region" description="Helical" evidence="7">
    <location>
        <begin position="287"/>
        <end position="308"/>
    </location>
</feature>
<protein>
    <recommendedName>
        <fullName evidence="10">UNC93-like protein</fullName>
    </recommendedName>
</protein>
<dbReference type="PANTHER" id="PTHR19444:SF13">
    <property type="entry name" value="PROTEIN UNC-93 HOMOLOG A"/>
    <property type="match status" value="1"/>
</dbReference>
<dbReference type="InterPro" id="IPR036259">
    <property type="entry name" value="MFS_trans_sf"/>
</dbReference>
<proteinExistence type="inferred from homology"/>
<evidence type="ECO:0000256" key="5">
    <source>
        <dbReference type="ARBA" id="ARBA00023136"/>
    </source>
</evidence>
<comment type="subcellular location">
    <subcellularLocation>
        <location evidence="1">Membrane</location>
        <topology evidence="1">Multi-pass membrane protein</topology>
    </subcellularLocation>
</comment>
<evidence type="ECO:0000256" key="4">
    <source>
        <dbReference type="ARBA" id="ARBA00022989"/>
    </source>
</evidence>
<evidence type="ECO:0000313" key="8">
    <source>
        <dbReference type="EMBL" id="ESO90997.1"/>
    </source>
</evidence>
<evidence type="ECO:0000256" key="7">
    <source>
        <dbReference type="SAM" id="Phobius"/>
    </source>
</evidence>
<dbReference type="OrthoDB" id="78663at2759"/>
<dbReference type="GO" id="GO:0016020">
    <property type="term" value="C:membrane"/>
    <property type="evidence" value="ECO:0007669"/>
    <property type="project" value="UniProtKB-SubCell"/>
</dbReference>
<gene>
    <name evidence="8" type="ORF">LOTGIDRAFT_163509</name>
</gene>
<dbReference type="Pfam" id="PF05978">
    <property type="entry name" value="UNC-93"/>
    <property type="match status" value="1"/>
</dbReference>
<dbReference type="FunFam" id="1.20.1250.20:FF:000290">
    <property type="entry name" value="Unc-93 homolog A"/>
    <property type="match status" value="1"/>
</dbReference>
<name>V4A2S9_LOTGI</name>
<feature type="transmembrane region" description="Helical" evidence="7">
    <location>
        <begin position="90"/>
        <end position="110"/>
    </location>
</feature>
<dbReference type="CTD" id="20239436"/>
<keyword evidence="6" id="KW-0325">Glycoprotein</keyword>
<accession>V4A2S9</accession>
<keyword evidence="3 7" id="KW-0812">Transmembrane</keyword>
<keyword evidence="9" id="KW-1185">Reference proteome</keyword>
<feature type="transmembrane region" description="Helical" evidence="7">
    <location>
        <begin position="345"/>
        <end position="362"/>
    </location>
</feature>
<evidence type="ECO:0000313" key="9">
    <source>
        <dbReference type="Proteomes" id="UP000030746"/>
    </source>
</evidence>
<dbReference type="Gene3D" id="1.20.1250.20">
    <property type="entry name" value="MFS general substrate transporter like domains"/>
    <property type="match status" value="1"/>
</dbReference>
<evidence type="ECO:0000256" key="1">
    <source>
        <dbReference type="ARBA" id="ARBA00004141"/>
    </source>
</evidence>
<dbReference type="SUPFAM" id="SSF103473">
    <property type="entry name" value="MFS general substrate transporter"/>
    <property type="match status" value="1"/>
</dbReference>
<feature type="transmembrane region" description="Helical" evidence="7">
    <location>
        <begin position="406"/>
        <end position="426"/>
    </location>
</feature>